<dbReference type="EMBL" id="JAAMFK010000002">
    <property type="protein sequence ID" value="MBS9338424.1"/>
    <property type="molecule type" value="Genomic_DNA"/>
</dbReference>
<comment type="caution">
    <text evidence="4">The sequence shown here is derived from an EMBL/GenBank/DDBJ whole genome shotgun (WGS) entry which is preliminary data.</text>
</comment>
<gene>
    <name evidence="4" type="ORF">G6R29_02075</name>
</gene>
<keyword evidence="2" id="KW-0732">Signal</keyword>
<dbReference type="Pfam" id="PF17966">
    <property type="entry name" value="Muc_B2"/>
    <property type="match status" value="1"/>
</dbReference>
<accession>A0ABS5QZ10</accession>
<evidence type="ECO:0000256" key="2">
    <source>
        <dbReference type="SAM" id="SignalP"/>
    </source>
</evidence>
<reference evidence="4 5" key="1">
    <citation type="submission" date="2020-02" db="EMBL/GenBank/DDBJ databases">
        <title>Fructobacillus sp. isolated from paper mulberry of Taiwan.</title>
        <authorList>
            <person name="Lin S.-T."/>
        </authorList>
    </citation>
    <scope>NUCLEOTIDE SEQUENCE [LARGE SCALE GENOMIC DNA]</scope>
    <source>
        <strain evidence="4 5">M2-14</strain>
    </source>
</reference>
<dbReference type="InterPro" id="IPR041495">
    <property type="entry name" value="Mub_B2"/>
</dbReference>
<organism evidence="4 5">
    <name type="scientific">Fructobacillus broussonetiae</name>
    <dbReference type="NCBI Taxonomy" id="2713173"/>
    <lineage>
        <taxon>Bacteria</taxon>
        <taxon>Bacillati</taxon>
        <taxon>Bacillota</taxon>
        <taxon>Bacilli</taxon>
        <taxon>Lactobacillales</taxon>
        <taxon>Lactobacillaceae</taxon>
        <taxon>Fructobacillus</taxon>
    </lineage>
</organism>
<dbReference type="Gene3D" id="2.60.40.4300">
    <property type="match status" value="1"/>
</dbReference>
<dbReference type="RefSeq" id="WP_213808705.1">
    <property type="nucleotide sequence ID" value="NZ_JAAMFK010000002.1"/>
</dbReference>
<keyword evidence="1" id="KW-0472">Membrane</keyword>
<sequence length="332" mass="37193">MPHIHVKNHKLLLAAGLASLSFGGATTLSATTGFDFTSIHLVQADDGVPESTDTDKYKVRTIAFIDEDDINYPSIQPLQSQYIHLHNDGTDSKADWHRVSTKWENDLKEPNPKMYDFDEKKSDKMDKRMPENLTDWHYKVAINKYYKHHMTKGVTAKMVPDGQKLDLERKAVRTIRLMDGKNVKETITQTATIARTATKDEVTGKLSDFTAWKVEGAGWYADSYKLDGYKRVYVPAKDALLSMADRSDEFQLVNAPKKVVDVRELASDETGDAPVASLEVADEEIVTQAAQEMLAVGHRQPETGKRAAFNFAMLATVVAMTAAGLAFVFYRR</sequence>
<keyword evidence="1" id="KW-0812">Transmembrane</keyword>
<feature type="transmembrane region" description="Helical" evidence="1">
    <location>
        <begin position="308"/>
        <end position="330"/>
    </location>
</feature>
<evidence type="ECO:0000313" key="5">
    <source>
        <dbReference type="Proteomes" id="UP001519504"/>
    </source>
</evidence>
<feature type="domain" description="Mub B2-like" evidence="3">
    <location>
        <begin position="165"/>
        <end position="229"/>
    </location>
</feature>
<evidence type="ECO:0000256" key="1">
    <source>
        <dbReference type="SAM" id="Phobius"/>
    </source>
</evidence>
<dbReference type="Proteomes" id="UP001519504">
    <property type="component" value="Unassembled WGS sequence"/>
</dbReference>
<evidence type="ECO:0000313" key="4">
    <source>
        <dbReference type="EMBL" id="MBS9338424.1"/>
    </source>
</evidence>
<name>A0ABS5QZ10_9LACO</name>
<protein>
    <recommendedName>
        <fullName evidence="3">Mub B2-like domain-containing protein</fullName>
    </recommendedName>
</protein>
<keyword evidence="5" id="KW-1185">Reference proteome</keyword>
<feature type="signal peptide" evidence="2">
    <location>
        <begin position="1"/>
        <end position="30"/>
    </location>
</feature>
<feature type="chain" id="PRO_5045718009" description="Mub B2-like domain-containing protein" evidence="2">
    <location>
        <begin position="31"/>
        <end position="332"/>
    </location>
</feature>
<proteinExistence type="predicted"/>
<evidence type="ECO:0000259" key="3">
    <source>
        <dbReference type="Pfam" id="PF17966"/>
    </source>
</evidence>
<keyword evidence="1" id="KW-1133">Transmembrane helix</keyword>